<dbReference type="RefSeq" id="WP_121196869.1">
    <property type="nucleotide sequence ID" value="NZ_RBKU01000001.1"/>
</dbReference>
<dbReference type="OrthoDB" id="714262at2"/>
<dbReference type="Proteomes" id="UP000268007">
    <property type="component" value="Unassembled WGS sequence"/>
</dbReference>
<organism evidence="2 3">
    <name type="scientific">Mucilaginibacter gracilis</name>
    <dbReference type="NCBI Taxonomy" id="423350"/>
    <lineage>
        <taxon>Bacteria</taxon>
        <taxon>Pseudomonadati</taxon>
        <taxon>Bacteroidota</taxon>
        <taxon>Sphingobacteriia</taxon>
        <taxon>Sphingobacteriales</taxon>
        <taxon>Sphingobacteriaceae</taxon>
        <taxon>Mucilaginibacter</taxon>
    </lineage>
</organism>
<gene>
    <name evidence="2" type="ORF">BDD43_1286</name>
</gene>
<sequence>MKTWLIIILLSINLSVAFSQSKTIDGIVFDNNTKERIAKVNIVNLSTKASIYNNLKAEFKLPAQKGDLLVFYKEGFFNDTIKLKDETSLLVYLKRTSIPLKPVYITGRFLAPQNQLEINKKLYNKAYGSLANHDLLSFGSGGVGLSIDALYNMLSREGRNATRLREDIDREYHQSIIDSRFNSTLVASVTGLKDPQLTDFMFKYRPGYYFATEATDYEFIKYIRNNYRHYQRNPDAYSLQHLYINEVK</sequence>
<evidence type="ECO:0000313" key="3">
    <source>
        <dbReference type="Proteomes" id="UP000268007"/>
    </source>
</evidence>
<dbReference type="EMBL" id="RBKU01000001">
    <property type="protein sequence ID" value="RKR81142.1"/>
    <property type="molecule type" value="Genomic_DNA"/>
</dbReference>
<keyword evidence="3" id="KW-1185">Reference proteome</keyword>
<evidence type="ECO:0008006" key="4">
    <source>
        <dbReference type="Google" id="ProtNLM"/>
    </source>
</evidence>
<feature type="chain" id="PRO_5019771767" description="Carboxypeptidase-like protein" evidence="1">
    <location>
        <begin position="20"/>
        <end position="248"/>
    </location>
</feature>
<comment type="caution">
    <text evidence="2">The sequence shown here is derived from an EMBL/GenBank/DDBJ whole genome shotgun (WGS) entry which is preliminary data.</text>
</comment>
<accession>A0A495IX26</accession>
<evidence type="ECO:0000313" key="2">
    <source>
        <dbReference type="EMBL" id="RKR81142.1"/>
    </source>
</evidence>
<proteinExistence type="predicted"/>
<keyword evidence="1" id="KW-0732">Signal</keyword>
<evidence type="ECO:0000256" key="1">
    <source>
        <dbReference type="SAM" id="SignalP"/>
    </source>
</evidence>
<feature type="signal peptide" evidence="1">
    <location>
        <begin position="1"/>
        <end position="19"/>
    </location>
</feature>
<dbReference type="AlphaFoldDB" id="A0A495IX26"/>
<protein>
    <recommendedName>
        <fullName evidence="4">Carboxypeptidase-like protein</fullName>
    </recommendedName>
</protein>
<name>A0A495IX26_9SPHI</name>
<reference evidence="2 3" key="1">
    <citation type="submission" date="2018-10" db="EMBL/GenBank/DDBJ databases">
        <title>Genomic Encyclopedia of Archaeal and Bacterial Type Strains, Phase II (KMG-II): from individual species to whole genera.</title>
        <authorList>
            <person name="Goeker M."/>
        </authorList>
    </citation>
    <scope>NUCLEOTIDE SEQUENCE [LARGE SCALE GENOMIC DNA]</scope>
    <source>
        <strain evidence="2 3">DSM 18602</strain>
    </source>
</reference>